<dbReference type="InterPro" id="IPR054327">
    <property type="entry name" value="His-kinase-like_sensor"/>
</dbReference>
<dbReference type="PROSITE" id="PS50883">
    <property type="entry name" value="EAL"/>
    <property type="match status" value="1"/>
</dbReference>
<dbReference type="NCBIfam" id="TIGR00254">
    <property type="entry name" value="GGDEF"/>
    <property type="match status" value="1"/>
</dbReference>
<feature type="transmembrane region" description="Helical" evidence="2">
    <location>
        <begin position="21"/>
        <end position="39"/>
    </location>
</feature>
<organism evidence="5 6">
    <name type="scientific">Propionispora vibrioides</name>
    <dbReference type="NCBI Taxonomy" id="112903"/>
    <lineage>
        <taxon>Bacteria</taxon>
        <taxon>Bacillati</taxon>
        <taxon>Bacillota</taxon>
        <taxon>Negativicutes</taxon>
        <taxon>Selenomonadales</taxon>
        <taxon>Sporomusaceae</taxon>
        <taxon>Propionispora</taxon>
    </lineage>
</organism>
<sequence length="800" mass="89602">MNWNYAKQFAAHLSLKNLKKVIILFDVFLLCFIWGSLLHKIESERELEINSAVRETANLARAFEEHTLRTIKNADQAAIFLKYQYEREGRNINIPRYKQEGSFAHQPFLLMGIIDENGELAASDQVPFVPSNLKDREHFYVHKASRENQLFISKPVLGRSSGKWALQMTRRIDRPDGGFGGVVVISVDPFYFTDFYKRMDLGRNFSITLVGLDGIVRARQAGQNADLGQDISDSVVMNQLTTNASGYYIANSKVDGIKRIYSYRAFSEYPLAVLVGIDEQEALAGMNQRTKGYYWGCIIATVIIILFGILLIKFITQQRRDREALHQAYEDLEAKVLLRTKELFATNGELAAANEGLQKANRQLAKKTEEIQEIAYSDALTGLPNRLYFNEWIDQEMRKAGRGETAGCVLFIDLDDFKTVNDVLGHSYGDASIVIAGQRIVATAGRDALVARIGGDEFVVILPGLSDREAIAGIAEAIVRELRIDYDVGGECFSMSASIGIARYPQDGHTAEDILKNADNAMYAAKKNDRNSWSFYETYMQKEATAKMVLRNNLRYAIERGELSLKYQPQVTAGTRAIIGFEALLRWDSVEHGPVSPAAFIPVAEQSGLIYDIGAWVLREACSFARRLAMNGHEDVTIAINVSAKQLAADDFIDLVRNTLADTGIKPSQVELEITESLLMNSLEDARCKLDELRSMGVRLALDDFGTGFSSLTYLWNLPVSTLKIDKSFIDLILYDAAKAKIVSTIIHMAHDFDMLVVAEGVEQEQQLCYLNENCCDLIQGYYISKPVSETEAINMLGNH</sequence>
<dbReference type="Pfam" id="PF00990">
    <property type="entry name" value="GGDEF"/>
    <property type="match status" value="1"/>
</dbReference>
<dbReference type="SMART" id="SM00267">
    <property type="entry name" value="GGDEF"/>
    <property type="match status" value="1"/>
</dbReference>
<dbReference type="CDD" id="cd01949">
    <property type="entry name" value="GGDEF"/>
    <property type="match status" value="1"/>
</dbReference>
<dbReference type="PROSITE" id="PS50887">
    <property type="entry name" value="GGDEF"/>
    <property type="match status" value="1"/>
</dbReference>
<feature type="domain" description="GGDEF" evidence="4">
    <location>
        <begin position="405"/>
        <end position="538"/>
    </location>
</feature>
<dbReference type="InterPro" id="IPR052155">
    <property type="entry name" value="Biofilm_reg_signaling"/>
</dbReference>
<feature type="coiled-coil region" evidence="1">
    <location>
        <begin position="315"/>
        <end position="377"/>
    </location>
</feature>
<keyword evidence="2" id="KW-0812">Transmembrane</keyword>
<dbReference type="CDD" id="cd01948">
    <property type="entry name" value="EAL"/>
    <property type="match status" value="1"/>
</dbReference>
<dbReference type="Gene3D" id="3.20.20.450">
    <property type="entry name" value="EAL domain"/>
    <property type="match status" value="1"/>
</dbReference>
<keyword evidence="2" id="KW-0472">Membrane</keyword>
<dbReference type="InterPro" id="IPR000160">
    <property type="entry name" value="GGDEF_dom"/>
</dbReference>
<dbReference type="Proteomes" id="UP000198847">
    <property type="component" value="Unassembled WGS sequence"/>
</dbReference>
<dbReference type="Gene3D" id="3.30.70.270">
    <property type="match status" value="1"/>
</dbReference>
<dbReference type="Gene3D" id="3.30.450.20">
    <property type="entry name" value="PAS domain"/>
    <property type="match status" value="2"/>
</dbReference>
<reference evidence="5 6" key="1">
    <citation type="submission" date="2016-10" db="EMBL/GenBank/DDBJ databases">
        <authorList>
            <person name="de Groot N.N."/>
        </authorList>
    </citation>
    <scope>NUCLEOTIDE SEQUENCE [LARGE SCALE GENOMIC DNA]</scope>
    <source>
        <strain evidence="5 6">DSM 13305</strain>
    </source>
</reference>
<dbReference type="SUPFAM" id="SSF55073">
    <property type="entry name" value="Nucleotide cyclase"/>
    <property type="match status" value="1"/>
</dbReference>
<dbReference type="Pfam" id="PF22588">
    <property type="entry name" value="dCache_1_like"/>
    <property type="match status" value="1"/>
</dbReference>
<dbReference type="CDD" id="cd12915">
    <property type="entry name" value="PDC2_DGC_like"/>
    <property type="match status" value="1"/>
</dbReference>
<evidence type="ECO:0000256" key="1">
    <source>
        <dbReference type="SAM" id="Coils"/>
    </source>
</evidence>
<evidence type="ECO:0000313" key="5">
    <source>
        <dbReference type="EMBL" id="SEP21210.1"/>
    </source>
</evidence>
<evidence type="ECO:0000259" key="3">
    <source>
        <dbReference type="PROSITE" id="PS50883"/>
    </source>
</evidence>
<gene>
    <name evidence="5" type="ORF">SAMN04490178_11391</name>
</gene>
<accession>A0A1H8W0T2</accession>
<feature type="transmembrane region" description="Helical" evidence="2">
    <location>
        <begin position="293"/>
        <end position="312"/>
    </location>
</feature>
<dbReference type="PANTHER" id="PTHR44757:SF2">
    <property type="entry name" value="BIOFILM ARCHITECTURE MAINTENANCE PROTEIN MBAA"/>
    <property type="match status" value="1"/>
</dbReference>
<dbReference type="InterPro" id="IPR029787">
    <property type="entry name" value="Nucleotide_cyclase"/>
</dbReference>
<dbReference type="CDD" id="cd12914">
    <property type="entry name" value="PDC1_DGC_like"/>
    <property type="match status" value="1"/>
</dbReference>
<dbReference type="EMBL" id="FODY01000013">
    <property type="protein sequence ID" value="SEP21210.1"/>
    <property type="molecule type" value="Genomic_DNA"/>
</dbReference>
<dbReference type="SUPFAM" id="SSF141868">
    <property type="entry name" value="EAL domain-like"/>
    <property type="match status" value="1"/>
</dbReference>
<feature type="domain" description="EAL" evidence="3">
    <location>
        <begin position="547"/>
        <end position="800"/>
    </location>
</feature>
<keyword evidence="1" id="KW-0175">Coiled coil</keyword>
<dbReference type="AlphaFoldDB" id="A0A1H8W0T2"/>
<keyword evidence="6" id="KW-1185">Reference proteome</keyword>
<dbReference type="InterPro" id="IPR043128">
    <property type="entry name" value="Rev_trsase/Diguanyl_cyclase"/>
</dbReference>
<dbReference type="PANTHER" id="PTHR44757">
    <property type="entry name" value="DIGUANYLATE CYCLASE DGCP"/>
    <property type="match status" value="1"/>
</dbReference>
<proteinExistence type="predicted"/>
<evidence type="ECO:0000313" key="6">
    <source>
        <dbReference type="Proteomes" id="UP000198847"/>
    </source>
</evidence>
<evidence type="ECO:0000259" key="4">
    <source>
        <dbReference type="PROSITE" id="PS50887"/>
    </source>
</evidence>
<dbReference type="InterPro" id="IPR035919">
    <property type="entry name" value="EAL_sf"/>
</dbReference>
<name>A0A1H8W0T2_9FIRM</name>
<dbReference type="SMART" id="SM00052">
    <property type="entry name" value="EAL"/>
    <property type="match status" value="1"/>
</dbReference>
<protein>
    <submittedName>
        <fullName evidence="5">Diguanylate cyclase (GGDEF) domain-containing protein</fullName>
    </submittedName>
</protein>
<dbReference type="Pfam" id="PF00563">
    <property type="entry name" value="EAL"/>
    <property type="match status" value="1"/>
</dbReference>
<dbReference type="RefSeq" id="WP_177173574.1">
    <property type="nucleotide sequence ID" value="NZ_FODY01000013.1"/>
</dbReference>
<dbReference type="STRING" id="112903.SAMN04490178_11391"/>
<evidence type="ECO:0000256" key="2">
    <source>
        <dbReference type="SAM" id="Phobius"/>
    </source>
</evidence>
<keyword evidence="2" id="KW-1133">Transmembrane helix</keyword>
<dbReference type="InterPro" id="IPR001633">
    <property type="entry name" value="EAL_dom"/>
</dbReference>